<dbReference type="PANTHER" id="PTHR40623:SF2">
    <property type="entry name" value="INTEGRAL MEMBRANE PROTEIN"/>
    <property type="match status" value="1"/>
</dbReference>
<accession>A0A9P8MYN2</accession>
<feature type="transmembrane region" description="Helical" evidence="2">
    <location>
        <begin position="14"/>
        <end position="35"/>
    </location>
</feature>
<feature type="compositionally biased region" description="Basic and acidic residues" evidence="1">
    <location>
        <begin position="156"/>
        <end position="166"/>
    </location>
</feature>
<evidence type="ECO:0000313" key="4">
    <source>
        <dbReference type="Proteomes" id="UP000824596"/>
    </source>
</evidence>
<dbReference type="RefSeq" id="XP_044720910.1">
    <property type="nucleotide sequence ID" value="XM_044864378.1"/>
</dbReference>
<evidence type="ECO:0000256" key="2">
    <source>
        <dbReference type="SAM" id="Phobius"/>
    </source>
</evidence>
<feature type="region of interest" description="Disordered" evidence="1">
    <location>
        <begin position="93"/>
        <end position="181"/>
    </location>
</feature>
<gene>
    <name evidence="3" type="ORF">HRG_05907</name>
</gene>
<sequence>MATFFVGWELWQDMTFVLACCIVLVFLFGVVRLWLSNRKLRKHEVIDEERRVRLAEMRHCGIEALRTTNEIPFGVRALESGVEVEGIWISRSNTPDGCHTPASAAPMDEQGAGKGKERMVELGRRHSPDAPSRTTTMHRAMSPAEPSSDPDNASMEEGRPSGEPHPRLYTPTGFRNDQRAVHDSRLSRGWRASAIALSDTQQRPVAAGPVPGRPWIDFPSDAAPYGAAAVYANRSTRRLNTGFEVLPAGVLGPRQEFLAHGDADGCEVEVGNIRQGQSSKLQKRARG</sequence>
<dbReference type="GeneID" id="68355036"/>
<keyword evidence="4" id="KW-1185">Reference proteome</keyword>
<dbReference type="OrthoDB" id="5426165at2759"/>
<evidence type="ECO:0000256" key="1">
    <source>
        <dbReference type="SAM" id="MobiDB-lite"/>
    </source>
</evidence>
<protein>
    <submittedName>
        <fullName evidence="3">Uncharacterized protein</fullName>
    </submittedName>
</protein>
<organism evidence="3 4">
    <name type="scientific">Hirsutella rhossiliensis</name>
    <dbReference type="NCBI Taxonomy" id="111463"/>
    <lineage>
        <taxon>Eukaryota</taxon>
        <taxon>Fungi</taxon>
        <taxon>Dikarya</taxon>
        <taxon>Ascomycota</taxon>
        <taxon>Pezizomycotina</taxon>
        <taxon>Sordariomycetes</taxon>
        <taxon>Hypocreomycetidae</taxon>
        <taxon>Hypocreales</taxon>
        <taxon>Ophiocordycipitaceae</taxon>
        <taxon>Hirsutella</taxon>
    </lineage>
</organism>
<dbReference type="Proteomes" id="UP000824596">
    <property type="component" value="Unassembled WGS sequence"/>
</dbReference>
<dbReference type="AlphaFoldDB" id="A0A9P8MYN2"/>
<evidence type="ECO:0000313" key="3">
    <source>
        <dbReference type="EMBL" id="KAH0963397.1"/>
    </source>
</evidence>
<reference evidence="3" key="1">
    <citation type="submission" date="2021-09" db="EMBL/GenBank/DDBJ databases">
        <title>A high-quality genome of the endoparasitic fungus Hirsutella rhossiliensis with a comparison of Hirsutella genomes reveals transposable elements contributing to genome size variation.</title>
        <authorList>
            <person name="Lin R."/>
            <person name="Jiao Y."/>
            <person name="Sun X."/>
            <person name="Ling J."/>
            <person name="Xie B."/>
            <person name="Cheng X."/>
        </authorList>
    </citation>
    <scope>NUCLEOTIDE SEQUENCE</scope>
    <source>
        <strain evidence="3">HR02</strain>
    </source>
</reference>
<comment type="caution">
    <text evidence="3">The sequence shown here is derived from an EMBL/GenBank/DDBJ whole genome shotgun (WGS) entry which is preliminary data.</text>
</comment>
<dbReference type="PANTHER" id="PTHR40623">
    <property type="entry name" value="INTEGRAL MEMBRANE PROTEIN"/>
    <property type="match status" value="1"/>
</dbReference>
<proteinExistence type="predicted"/>
<keyword evidence="2" id="KW-0812">Transmembrane</keyword>
<feature type="compositionally biased region" description="Basic and acidic residues" evidence="1">
    <location>
        <begin position="114"/>
        <end position="128"/>
    </location>
</feature>
<name>A0A9P8MYN2_9HYPO</name>
<keyword evidence="2" id="KW-1133">Transmembrane helix</keyword>
<keyword evidence="2" id="KW-0472">Membrane</keyword>
<dbReference type="EMBL" id="JAIZPD010000005">
    <property type="protein sequence ID" value="KAH0963397.1"/>
    <property type="molecule type" value="Genomic_DNA"/>
</dbReference>